<dbReference type="CDD" id="cd13925">
    <property type="entry name" value="RPF"/>
    <property type="match status" value="1"/>
</dbReference>
<dbReference type="Proteomes" id="UP001163064">
    <property type="component" value="Unassembled WGS sequence"/>
</dbReference>
<dbReference type="Gene3D" id="3.10.350.10">
    <property type="entry name" value="LysM domain"/>
    <property type="match status" value="1"/>
</dbReference>
<feature type="compositionally biased region" description="Low complexity" evidence="3">
    <location>
        <begin position="130"/>
        <end position="190"/>
    </location>
</feature>
<feature type="compositionally biased region" description="Basic and acidic residues" evidence="3">
    <location>
        <begin position="294"/>
        <end position="308"/>
    </location>
</feature>
<dbReference type="InterPro" id="IPR010618">
    <property type="entry name" value="RPF"/>
</dbReference>
<dbReference type="Pfam" id="PF01476">
    <property type="entry name" value="LysM"/>
    <property type="match status" value="1"/>
</dbReference>
<dbReference type="PROSITE" id="PS51782">
    <property type="entry name" value="LYSM"/>
    <property type="match status" value="1"/>
</dbReference>
<organism evidence="5 6">
    <name type="scientific">Streptomyces beihaiensis</name>
    <dbReference type="NCBI Taxonomy" id="2984495"/>
    <lineage>
        <taxon>Bacteria</taxon>
        <taxon>Bacillati</taxon>
        <taxon>Actinomycetota</taxon>
        <taxon>Actinomycetes</taxon>
        <taxon>Kitasatosporales</taxon>
        <taxon>Streptomycetaceae</taxon>
        <taxon>Streptomyces</taxon>
    </lineage>
</organism>
<evidence type="ECO:0000313" key="5">
    <source>
        <dbReference type="EMBL" id="MCX3063440.1"/>
    </source>
</evidence>
<feature type="domain" description="LysM" evidence="4">
    <location>
        <begin position="310"/>
        <end position="359"/>
    </location>
</feature>
<gene>
    <name evidence="5" type="ORF">OFY01_27510</name>
</gene>
<feature type="region of interest" description="Disordered" evidence="3">
    <location>
        <begin position="346"/>
        <end position="366"/>
    </location>
</feature>
<accession>A0ABT3U296</accession>
<dbReference type="SUPFAM" id="SSF54106">
    <property type="entry name" value="LysM domain"/>
    <property type="match status" value="1"/>
</dbReference>
<dbReference type="InterPro" id="IPR036779">
    <property type="entry name" value="LysM_dom_sf"/>
</dbReference>
<evidence type="ECO:0000256" key="3">
    <source>
        <dbReference type="SAM" id="MobiDB-lite"/>
    </source>
</evidence>
<feature type="compositionally biased region" description="Polar residues" evidence="3">
    <location>
        <begin position="237"/>
        <end position="268"/>
    </location>
</feature>
<comment type="caution">
    <text evidence="5">The sequence shown here is derived from an EMBL/GenBank/DDBJ whole genome shotgun (WGS) entry which is preliminary data.</text>
</comment>
<dbReference type="InterPro" id="IPR018392">
    <property type="entry name" value="LysM"/>
</dbReference>
<evidence type="ECO:0000313" key="6">
    <source>
        <dbReference type="Proteomes" id="UP001163064"/>
    </source>
</evidence>
<reference evidence="5" key="1">
    <citation type="submission" date="2022-10" db="EMBL/GenBank/DDBJ databases">
        <title>Streptomyces beihaiensis sp. nov., a chitin degrading actinobacterium, isolated from shrimp pond soil.</title>
        <authorList>
            <person name="Xie J."/>
            <person name="Shen N."/>
        </authorList>
    </citation>
    <scope>NUCLEOTIDE SEQUENCE</scope>
    <source>
        <strain evidence="5">GXMU-J5</strain>
    </source>
</reference>
<evidence type="ECO:0000259" key="4">
    <source>
        <dbReference type="PROSITE" id="PS51782"/>
    </source>
</evidence>
<dbReference type="RefSeq" id="WP_266604367.1">
    <property type="nucleotide sequence ID" value="NZ_JAPHNL010000310.1"/>
</dbReference>
<proteinExistence type="inferred from homology"/>
<dbReference type="InterPro" id="IPR023346">
    <property type="entry name" value="Lysozyme-like_dom_sf"/>
</dbReference>
<dbReference type="Pfam" id="PF06737">
    <property type="entry name" value="Transglycosylas"/>
    <property type="match status" value="1"/>
</dbReference>
<protein>
    <submittedName>
        <fullName evidence="5">Transglycosylase family protein</fullName>
    </submittedName>
</protein>
<dbReference type="SUPFAM" id="SSF53955">
    <property type="entry name" value="Lysozyme-like"/>
    <property type="match status" value="1"/>
</dbReference>
<dbReference type="Gene3D" id="1.10.530.10">
    <property type="match status" value="1"/>
</dbReference>
<keyword evidence="2" id="KW-0378">Hydrolase</keyword>
<comment type="similarity">
    <text evidence="1">Belongs to the transglycosylase family. Rpf subfamily.</text>
</comment>
<dbReference type="SMART" id="SM00257">
    <property type="entry name" value="LysM"/>
    <property type="match status" value="1"/>
</dbReference>
<evidence type="ECO:0000256" key="2">
    <source>
        <dbReference type="ARBA" id="ARBA00022801"/>
    </source>
</evidence>
<feature type="region of interest" description="Disordered" evidence="3">
    <location>
        <begin position="124"/>
        <end position="318"/>
    </location>
</feature>
<dbReference type="EMBL" id="JAPHNL010000310">
    <property type="protein sequence ID" value="MCX3063440.1"/>
    <property type="molecule type" value="Genomic_DNA"/>
</dbReference>
<sequence length="366" mass="36187">MLSGNGRHRRPRQAPALVVAAGVTGSAIAIPLFAASGASAASSHAWDRLADCESGGQWSMDAGNGYYGGFQLTQDMWDRYGGLDYAPRPDLASRSQQIAVAEKILDDKGLGAWPSCSVTAGLAGDDGSVDVDPGVSESPSVTPSADPSASSSPSSSPSLSASTDSSSPSSDSSDSSTAPSATSSAPPSDGSGSGSGSGEKDHGESGNSGVSDAPSDGASGRSGAPDTSGSDSRHGSPSDSTPGPTATDTSGNPTSGRTDTPSTSSGESGKSDNGAAGGRHRGGRASDDGASDSRAGEGRHASRDDDRSGGAYTVRSGDNLSDIADAHDVHGGWPALYELNKKVVGSDPDLILPGQSLDLGVETGEK</sequence>
<evidence type="ECO:0000256" key="1">
    <source>
        <dbReference type="ARBA" id="ARBA00010830"/>
    </source>
</evidence>
<name>A0ABT3U296_9ACTN</name>
<keyword evidence="6" id="KW-1185">Reference proteome</keyword>
<dbReference type="CDD" id="cd00118">
    <property type="entry name" value="LysM"/>
    <property type="match status" value="1"/>
</dbReference>